<comment type="caution">
    <text evidence="14">The sequence shown here is derived from an EMBL/GenBank/DDBJ whole genome shotgun (WGS) entry which is preliminary data.</text>
</comment>
<evidence type="ECO:0000256" key="7">
    <source>
        <dbReference type="ARBA" id="ARBA00022837"/>
    </source>
</evidence>
<dbReference type="EMBL" id="CAJOBI010117475">
    <property type="protein sequence ID" value="CAF4661716.1"/>
    <property type="molecule type" value="Genomic_DNA"/>
</dbReference>
<evidence type="ECO:0000256" key="3">
    <source>
        <dbReference type="ARBA" id="ARBA00022536"/>
    </source>
</evidence>
<keyword evidence="8" id="KW-1133">Transmembrane helix</keyword>
<dbReference type="InterPro" id="IPR051022">
    <property type="entry name" value="Notch_Cell-Fate_Det"/>
</dbReference>
<proteinExistence type="predicted"/>
<dbReference type="InterPro" id="IPR000742">
    <property type="entry name" value="EGF"/>
</dbReference>
<keyword evidence="9" id="KW-0472">Membrane</keyword>
<evidence type="ECO:0000256" key="11">
    <source>
        <dbReference type="ARBA" id="ARBA00023180"/>
    </source>
</evidence>
<dbReference type="Proteomes" id="UP000681720">
    <property type="component" value="Unassembled WGS sequence"/>
</dbReference>
<sequence length="78" mass="8456">MVNDVKIVSILFFAKRLHDLIVILQLGDPCASQPCMNQGSCMRENGSFLCACPPGYSGSRCEIQDPCQNNPCMNGATC</sequence>
<dbReference type="InterPro" id="IPR001881">
    <property type="entry name" value="EGF-like_Ca-bd_dom"/>
</dbReference>
<dbReference type="GO" id="GO:0005509">
    <property type="term" value="F:calcium ion binding"/>
    <property type="evidence" value="ECO:0007669"/>
    <property type="project" value="InterPro"/>
</dbReference>
<protein>
    <recommendedName>
        <fullName evidence="13">EGF-like domain-containing protein</fullName>
    </recommendedName>
</protein>
<dbReference type="GO" id="GO:0007157">
    <property type="term" value="P:heterophilic cell-cell adhesion via plasma membrane cell adhesion molecules"/>
    <property type="evidence" value="ECO:0007669"/>
    <property type="project" value="TreeGrafter"/>
</dbReference>
<evidence type="ECO:0000313" key="16">
    <source>
        <dbReference type="Proteomes" id="UP000681720"/>
    </source>
</evidence>
<dbReference type="Gene3D" id="2.10.25.10">
    <property type="entry name" value="Laminin"/>
    <property type="match status" value="1"/>
</dbReference>
<keyword evidence="6" id="KW-0677">Repeat</keyword>
<feature type="disulfide bond" evidence="12">
    <location>
        <begin position="52"/>
        <end position="61"/>
    </location>
</feature>
<keyword evidence="7" id="KW-0106">Calcium</keyword>
<dbReference type="FunFam" id="2.10.25.10:FF:000391">
    <property type="entry name" value="Weary, isoform C"/>
    <property type="match status" value="1"/>
</dbReference>
<dbReference type="SUPFAM" id="SSF57196">
    <property type="entry name" value="EGF/Laminin"/>
    <property type="match status" value="1"/>
</dbReference>
<dbReference type="GO" id="GO:0007154">
    <property type="term" value="P:cell communication"/>
    <property type="evidence" value="ECO:0007669"/>
    <property type="project" value="UniProtKB-ARBA"/>
</dbReference>
<evidence type="ECO:0000256" key="10">
    <source>
        <dbReference type="ARBA" id="ARBA00023157"/>
    </source>
</evidence>
<evidence type="ECO:0000256" key="1">
    <source>
        <dbReference type="ARBA" id="ARBA00004251"/>
    </source>
</evidence>
<dbReference type="SMART" id="SM00179">
    <property type="entry name" value="EGF_CA"/>
    <property type="match status" value="1"/>
</dbReference>
<feature type="non-terminal residue" evidence="14">
    <location>
        <position position="78"/>
    </location>
</feature>
<evidence type="ECO:0000256" key="6">
    <source>
        <dbReference type="ARBA" id="ARBA00022737"/>
    </source>
</evidence>
<dbReference type="PANTHER" id="PTHR24049">
    <property type="entry name" value="CRUMBS FAMILY MEMBER"/>
    <property type="match status" value="1"/>
</dbReference>
<evidence type="ECO:0000256" key="9">
    <source>
        <dbReference type="ARBA" id="ARBA00023136"/>
    </source>
</evidence>
<keyword evidence="2" id="KW-1003">Cell membrane</keyword>
<keyword evidence="5" id="KW-0732">Signal</keyword>
<dbReference type="GO" id="GO:0045197">
    <property type="term" value="P:establishment or maintenance of epithelial cell apical/basal polarity"/>
    <property type="evidence" value="ECO:0007669"/>
    <property type="project" value="TreeGrafter"/>
</dbReference>
<evidence type="ECO:0000313" key="15">
    <source>
        <dbReference type="EMBL" id="CAF4661716.1"/>
    </source>
</evidence>
<comment type="caution">
    <text evidence="12">Lacks conserved residue(s) required for the propagation of feature annotation.</text>
</comment>
<dbReference type="Pfam" id="PF00008">
    <property type="entry name" value="EGF"/>
    <property type="match status" value="1"/>
</dbReference>
<keyword evidence="3 12" id="KW-0245">EGF-like domain</keyword>
<evidence type="ECO:0000256" key="8">
    <source>
        <dbReference type="ARBA" id="ARBA00022989"/>
    </source>
</evidence>
<feature type="domain" description="EGF-like" evidence="13">
    <location>
        <begin position="63"/>
        <end position="78"/>
    </location>
</feature>
<dbReference type="PRINTS" id="PR00010">
    <property type="entry name" value="EGFBLOOD"/>
</dbReference>
<keyword evidence="10 12" id="KW-1015">Disulfide bond</keyword>
<evidence type="ECO:0000256" key="2">
    <source>
        <dbReference type="ARBA" id="ARBA00022475"/>
    </source>
</evidence>
<evidence type="ECO:0000259" key="13">
    <source>
        <dbReference type="PROSITE" id="PS50026"/>
    </source>
</evidence>
<feature type="domain" description="EGF-like" evidence="13">
    <location>
        <begin position="26"/>
        <end position="62"/>
    </location>
</feature>
<accession>A0A8S2YHB7</accession>
<dbReference type="PANTHER" id="PTHR24049:SF22">
    <property type="entry name" value="DROSOPHILA CRUMBS HOMOLOG"/>
    <property type="match status" value="1"/>
</dbReference>
<name>A0A8S2YHB7_9BILA</name>
<keyword evidence="4" id="KW-0812">Transmembrane</keyword>
<dbReference type="EMBL" id="CAJOBJ010092580">
    <property type="protein sequence ID" value="CAF4549886.1"/>
    <property type="molecule type" value="Genomic_DNA"/>
</dbReference>
<evidence type="ECO:0000256" key="4">
    <source>
        <dbReference type="ARBA" id="ARBA00022692"/>
    </source>
</evidence>
<dbReference type="GO" id="GO:0005886">
    <property type="term" value="C:plasma membrane"/>
    <property type="evidence" value="ECO:0007669"/>
    <property type="project" value="UniProtKB-SubCell"/>
</dbReference>
<gene>
    <name evidence="14" type="ORF">GIL414_LOCUS36790</name>
    <name evidence="15" type="ORF">SMN809_LOCUS41528</name>
</gene>
<dbReference type="CDD" id="cd00054">
    <property type="entry name" value="EGF_CA"/>
    <property type="match status" value="1"/>
</dbReference>
<comment type="subcellular location">
    <subcellularLocation>
        <location evidence="1">Cell membrane</location>
        <topology evidence="1">Single-pass type I membrane protein</topology>
    </subcellularLocation>
</comment>
<keyword evidence="11" id="KW-0325">Glycoprotein</keyword>
<organism evidence="14 16">
    <name type="scientific">Rotaria magnacalcarata</name>
    <dbReference type="NCBI Taxonomy" id="392030"/>
    <lineage>
        <taxon>Eukaryota</taxon>
        <taxon>Metazoa</taxon>
        <taxon>Spiralia</taxon>
        <taxon>Gnathifera</taxon>
        <taxon>Rotifera</taxon>
        <taxon>Eurotatoria</taxon>
        <taxon>Bdelloidea</taxon>
        <taxon>Philodinida</taxon>
        <taxon>Philodinidae</taxon>
        <taxon>Rotaria</taxon>
    </lineage>
</organism>
<reference evidence="14" key="1">
    <citation type="submission" date="2021-02" db="EMBL/GenBank/DDBJ databases">
        <authorList>
            <person name="Nowell W R."/>
        </authorList>
    </citation>
    <scope>NUCLEOTIDE SEQUENCE</scope>
</reference>
<evidence type="ECO:0000313" key="14">
    <source>
        <dbReference type="EMBL" id="CAF4549886.1"/>
    </source>
</evidence>
<dbReference type="SMART" id="SM00181">
    <property type="entry name" value="EGF"/>
    <property type="match status" value="1"/>
</dbReference>
<dbReference type="AlphaFoldDB" id="A0A8S2YHB7"/>
<evidence type="ECO:0000256" key="5">
    <source>
        <dbReference type="ARBA" id="ARBA00022729"/>
    </source>
</evidence>
<dbReference type="PROSITE" id="PS01186">
    <property type="entry name" value="EGF_2"/>
    <property type="match status" value="1"/>
</dbReference>
<dbReference type="GO" id="GO:0032991">
    <property type="term" value="C:protein-containing complex"/>
    <property type="evidence" value="ECO:0007669"/>
    <property type="project" value="TreeGrafter"/>
</dbReference>
<dbReference type="PROSITE" id="PS50026">
    <property type="entry name" value="EGF_3"/>
    <property type="match status" value="2"/>
</dbReference>
<dbReference type="PROSITE" id="PS00022">
    <property type="entry name" value="EGF_1"/>
    <property type="match status" value="1"/>
</dbReference>
<dbReference type="Proteomes" id="UP000676336">
    <property type="component" value="Unassembled WGS sequence"/>
</dbReference>
<evidence type="ECO:0000256" key="12">
    <source>
        <dbReference type="PROSITE-ProRule" id="PRU00076"/>
    </source>
</evidence>
<dbReference type="GO" id="GO:0023052">
    <property type="term" value="P:signaling"/>
    <property type="evidence" value="ECO:0007669"/>
    <property type="project" value="UniProtKB-ARBA"/>
</dbReference>